<sequence length="742" mass="81206">MDDDDQRDPTLPSLEGLSGGGHPFSIPWSHDVRVLLGGFKSSWVTRIEGPWVGKGAFDTSDVQIHTVIPDTQGGSTSYKDAITTSTAVSNDHLSASLGITVGYPFLNASVTGEYDRTVMESHNAVRASLNASCRLGRIVLDQPPLLSMAAQTVLLEQGSQRFAEIYGDYYVAGYELGADAGASLFARTDSKSSEETLVVTVTVKVLFAKKKLPPYTKKWQSSQSSSSICFAGYNTLGSSKKSLEARDLSPMGLSALQSTSAAYLDKVRALDPTARGELERLGLRDGQSISLSKCSEICESGLVVQLLLAPYARLTQYIELELEAGQALRPSSVPSNSNLIMAPPPYPVSTQWVTFPTDIETSVLIKWTENKLEARQALYYKARCYWGDLKEQSDQQRAVDNDNPVVLPTSSGDISLVGVTTIYIAQEYAEKGYAGGLVKKYHIHDLAKAANGGKQVPPWVTMRLDAHFHYGQDGKNQNLRRWIVYHPSIIRGAPPPAMHQHRFTGLPKIEWLNAVASDASDIGAGTNAGIQAGAYLGSKIGAKAIDMMASKFGDPLHQFLSQKEAHTVMYASMEKLNLTGKNGELPPRTKQLIAVQIWEVQKIILDIKEAEKLDLELEKAERQFQKDAKDYFRNNKSDVALLHKTFAAEVKRDAEQQAEEDARIASLPATIAALNSPVQSLLLNVSNTATVSAKDASDLDLTLGLINMNRRLADRVRNPQDFENDVYAGNQNNPLLGQWEVE</sequence>
<organism evidence="2 3">
    <name type="scientific">Clonostachys byssicola</name>
    <dbReference type="NCBI Taxonomy" id="160290"/>
    <lineage>
        <taxon>Eukaryota</taxon>
        <taxon>Fungi</taxon>
        <taxon>Dikarya</taxon>
        <taxon>Ascomycota</taxon>
        <taxon>Pezizomycotina</taxon>
        <taxon>Sordariomycetes</taxon>
        <taxon>Hypocreomycetidae</taxon>
        <taxon>Hypocreales</taxon>
        <taxon>Bionectriaceae</taxon>
        <taxon>Clonostachys</taxon>
    </lineage>
</organism>
<gene>
    <name evidence="2" type="ORF">CBYS24578_00013273</name>
</gene>
<keyword evidence="3" id="KW-1185">Reference proteome</keyword>
<feature type="coiled-coil region" evidence="1">
    <location>
        <begin position="603"/>
        <end position="630"/>
    </location>
</feature>
<dbReference type="EMBL" id="CABFNO020001340">
    <property type="protein sequence ID" value="CAG9982475.1"/>
    <property type="molecule type" value="Genomic_DNA"/>
</dbReference>
<keyword evidence="1" id="KW-0175">Coiled coil</keyword>
<dbReference type="AlphaFoldDB" id="A0A9N9UBU4"/>
<dbReference type="OrthoDB" id="4457531at2759"/>
<name>A0A9N9UBU4_9HYPO</name>
<evidence type="ECO:0000313" key="2">
    <source>
        <dbReference type="EMBL" id="CAG9982475.1"/>
    </source>
</evidence>
<accession>A0A9N9UBU4</accession>
<evidence type="ECO:0000313" key="3">
    <source>
        <dbReference type="Proteomes" id="UP000754883"/>
    </source>
</evidence>
<comment type="caution">
    <text evidence="2">The sequence shown here is derived from an EMBL/GenBank/DDBJ whole genome shotgun (WGS) entry which is preliminary data.</text>
</comment>
<protein>
    <submittedName>
        <fullName evidence="2">Uncharacterized protein</fullName>
    </submittedName>
</protein>
<reference evidence="3" key="1">
    <citation type="submission" date="2019-06" db="EMBL/GenBank/DDBJ databases">
        <authorList>
            <person name="Broberg M."/>
        </authorList>
    </citation>
    <scope>NUCLEOTIDE SEQUENCE [LARGE SCALE GENOMIC DNA]</scope>
</reference>
<dbReference type="Proteomes" id="UP000754883">
    <property type="component" value="Unassembled WGS sequence"/>
</dbReference>
<evidence type="ECO:0000256" key="1">
    <source>
        <dbReference type="SAM" id="Coils"/>
    </source>
</evidence>
<proteinExistence type="predicted"/>
<reference evidence="2 3" key="2">
    <citation type="submission" date="2021-10" db="EMBL/GenBank/DDBJ databases">
        <authorList>
            <person name="Piombo E."/>
        </authorList>
    </citation>
    <scope>NUCLEOTIDE SEQUENCE [LARGE SCALE GENOMIC DNA]</scope>
</reference>